<feature type="compositionally biased region" description="Basic and acidic residues" evidence="1">
    <location>
        <begin position="8"/>
        <end position="24"/>
    </location>
</feature>
<name>A0A9P9FIU9_9HYPO</name>
<evidence type="ECO:0000313" key="2">
    <source>
        <dbReference type="EMBL" id="KAH7161855.1"/>
    </source>
</evidence>
<dbReference type="EMBL" id="JAGMUV010000004">
    <property type="protein sequence ID" value="KAH7161855.1"/>
    <property type="molecule type" value="Genomic_DNA"/>
</dbReference>
<evidence type="ECO:0000256" key="1">
    <source>
        <dbReference type="SAM" id="MobiDB-lite"/>
    </source>
</evidence>
<feature type="region of interest" description="Disordered" evidence="1">
    <location>
        <begin position="309"/>
        <end position="334"/>
    </location>
</feature>
<gene>
    <name evidence="2" type="ORF">EDB81DRAFT_353691</name>
</gene>
<feature type="compositionally biased region" description="Polar residues" evidence="1">
    <location>
        <begin position="165"/>
        <end position="176"/>
    </location>
</feature>
<feature type="compositionally biased region" description="Low complexity" evidence="1">
    <location>
        <begin position="154"/>
        <end position="164"/>
    </location>
</feature>
<organism evidence="2 3">
    <name type="scientific">Dactylonectria macrodidyma</name>
    <dbReference type="NCBI Taxonomy" id="307937"/>
    <lineage>
        <taxon>Eukaryota</taxon>
        <taxon>Fungi</taxon>
        <taxon>Dikarya</taxon>
        <taxon>Ascomycota</taxon>
        <taxon>Pezizomycotina</taxon>
        <taxon>Sordariomycetes</taxon>
        <taxon>Hypocreomycetidae</taxon>
        <taxon>Hypocreales</taxon>
        <taxon>Nectriaceae</taxon>
        <taxon>Dactylonectria</taxon>
    </lineage>
</organism>
<dbReference type="AlphaFoldDB" id="A0A9P9FIU9"/>
<feature type="region of interest" description="Disordered" evidence="1">
    <location>
        <begin position="1"/>
        <end position="38"/>
    </location>
</feature>
<sequence length="334" mass="37163">MGSSKKTQKPERKNSGRSHEENQERAYIAASRRTDRSLDARVQSARMASAVHKKRTGKALRITEATVINEEVYEEEDDGFPRSFQLLGRSMPTTAARMNSLSNANRKSRVAMFNAASATEQDWRENEVNQAFAQFFPQVHQNLARRWSAPRASMSSGISGSQLSHEPSSQHFNYSQGYGPLERSASLPATMEFVPGQHHTNQYPPALTNASGSLPDSPRSQASVFVNETLPAPAVKLESPTCTPDFYQEEPMLIDGVGQPDALNAPLCDPQNVTNDLPMNNFYGWSEGVVMENERHQGTHGVEVLPSIKWNQPTRPNDPTDEFPWDRFINDGAS</sequence>
<protein>
    <submittedName>
        <fullName evidence="2">Uncharacterized protein</fullName>
    </submittedName>
</protein>
<accession>A0A9P9FIU9</accession>
<evidence type="ECO:0000313" key="3">
    <source>
        <dbReference type="Proteomes" id="UP000738349"/>
    </source>
</evidence>
<keyword evidence="3" id="KW-1185">Reference proteome</keyword>
<feature type="compositionally biased region" description="Polar residues" evidence="1">
    <location>
        <begin position="198"/>
        <end position="220"/>
    </location>
</feature>
<comment type="caution">
    <text evidence="2">The sequence shown here is derived from an EMBL/GenBank/DDBJ whole genome shotgun (WGS) entry which is preliminary data.</text>
</comment>
<reference evidence="2" key="1">
    <citation type="journal article" date="2021" name="Nat. Commun.">
        <title>Genetic determinants of endophytism in the Arabidopsis root mycobiome.</title>
        <authorList>
            <person name="Mesny F."/>
            <person name="Miyauchi S."/>
            <person name="Thiergart T."/>
            <person name="Pickel B."/>
            <person name="Atanasova L."/>
            <person name="Karlsson M."/>
            <person name="Huettel B."/>
            <person name="Barry K.W."/>
            <person name="Haridas S."/>
            <person name="Chen C."/>
            <person name="Bauer D."/>
            <person name="Andreopoulos W."/>
            <person name="Pangilinan J."/>
            <person name="LaButti K."/>
            <person name="Riley R."/>
            <person name="Lipzen A."/>
            <person name="Clum A."/>
            <person name="Drula E."/>
            <person name="Henrissat B."/>
            <person name="Kohler A."/>
            <person name="Grigoriev I.V."/>
            <person name="Martin F.M."/>
            <person name="Hacquard S."/>
        </authorList>
    </citation>
    <scope>NUCLEOTIDE SEQUENCE</scope>
    <source>
        <strain evidence="2">MPI-CAGE-AT-0147</strain>
    </source>
</reference>
<proteinExistence type="predicted"/>
<feature type="region of interest" description="Disordered" evidence="1">
    <location>
        <begin position="154"/>
        <end position="180"/>
    </location>
</feature>
<dbReference type="Proteomes" id="UP000738349">
    <property type="component" value="Unassembled WGS sequence"/>
</dbReference>
<dbReference type="OrthoDB" id="5397087at2759"/>
<feature type="compositionally biased region" description="Basic and acidic residues" evidence="1">
    <location>
        <begin position="324"/>
        <end position="334"/>
    </location>
</feature>
<feature type="region of interest" description="Disordered" evidence="1">
    <location>
        <begin position="195"/>
        <end position="220"/>
    </location>
</feature>